<reference evidence="1" key="1">
    <citation type="submission" date="2023-04" db="EMBL/GenBank/DDBJ databases">
        <title>Ambrosiozyma monospora NBRC 10751.</title>
        <authorList>
            <person name="Ichikawa N."/>
            <person name="Sato H."/>
            <person name="Tonouchi N."/>
        </authorList>
    </citation>
    <scope>NUCLEOTIDE SEQUENCE</scope>
    <source>
        <strain evidence="1">NBRC 10751</strain>
    </source>
</reference>
<organism evidence="1 2">
    <name type="scientific">Ambrosiozyma monospora</name>
    <name type="common">Yeast</name>
    <name type="synonym">Endomycopsis monosporus</name>
    <dbReference type="NCBI Taxonomy" id="43982"/>
    <lineage>
        <taxon>Eukaryota</taxon>
        <taxon>Fungi</taxon>
        <taxon>Dikarya</taxon>
        <taxon>Ascomycota</taxon>
        <taxon>Saccharomycotina</taxon>
        <taxon>Pichiomycetes</taxon>
        <taxon>Pichiales</taxon>
        <taxon>Pichiaceae</taxon>
        <taxon>Ambrosiozyma</taxon>
    </lineage>
</organism>
<evidence type="ECO:0000313" key="2">
    <source>
        <dbReference type="Proteomes" id="UP001165064"/>
    </source>
</evidence>
<gene>
    <name evidence="1" type="ORF">Amon02_000789400</name>
</gene>
<protein>
    <submittedName>
        <fullName evidence="1">Unnamed protein product</fullName>
    </submittedName>
</protein>
<keyword evidence="2" id="KW-1185">Reference proteome</keyword>
<accession>A0ACB5TCY2</accession>
<dbReference type="Proteomes" id="UP001165064">
    <property type="component" value="Unassembled WGS sequence"/>
</dbReference>
<sequence>MELSKINLNVDYPTEFNLDKYWPAISSPEEAQKLSKLPARGQIPPFNYKLFGVINHFGNLVNGHYTSYVDKGGSNGWCYFDDDRVTKNCSLNKVINGDAYVLFYSRV</sequence>
<evidence type="ECO:0000313" key="1">
    <source>
        <dbReference type="EMBL" id="GME86190.1"/>
    </source>
</evidence>
<dbReference type="EMBL" id="BSXS01006773">
    <property type="protein sequence ID" value="GME86190.1"/>
    <property type="molecule type" value="Genomic_DNA"/>
</dbReference>
<name>A0ACB5TCY2_AMBMO</name>
<comment type="caution">
    <text evidence="1">The sequence shown here is derived from an EMBL/GenBank/DDBJ whole genome shotgun (WGS) entry which is preliminary data.</text>
</comment>
<proteinExistence type="predicted"/>